<evidence type="ECO:0000256" key="1">
    <source>
        <dbReference type="ARBA" id="ARBA00004496"/>
    </source>
</evidence>
<protein>
    <submittedName>
        <fullName evidence="8">Tetratricopeptide repeat protein</fullName>
    </submittedName>
</protein>
<evidence type="ECO:0000256" key="4">
    <source>
        <dbReference type="ARBA" id="ARBA00022803"/>
    </source>
</evidence>
<dbReference type="InterPro" id="IPR051476">
    <property type="entry name" value="Bac_ResReg_Asp_Phosphatase"/>
</dbReference>
<keyword evidence="7" id="KW-0812">Transmembrane</keyword>
<sequence length="531" mass="61034">MDQIYRSKDSAATAESLNNLLQTAKTKNSAELEIVHDLLAADHYSRMADKVNAKSDLYYRKALLSAKRLDNNELIVIVLIRQGYYYFVYRELETATPYFLQAGELIGQVDYKSVPLFARHIHQISTFYGYIGNYSGAIKLLQEGLPYCKDGTSLHISMVNSMGVYSEKQQLLGQAVVHFQRALGVAERNQDSLWMGIVIGNLASIEEQKGNPSKAIRLLRENVRLSVKYHEHLDAMRSMIKLAEVLIDVGGWQEAEGYLARGEQYVKAKPFFLPFKTRIAKLHSEIARIKGNQTEELRYLKAYVHFDDSLRATERYDELQRAYWQWQSDDFQRSLAASDEERKTTLLLELTFGLLVTSVLIIIILLLNRSKNRLKIKSTLLEKEQLIHAMEREVLNKELETITNSWKEADEKSKESSTLIAGLQNDLEKLGKENINIKVRSAEALDELLKEPIMTDDRWTKFKLTFDQVFPDYLKKKKLKYPRLTEGDLRLLALIKLNYSNMGMSTLLGISMDGVKKGKQRLKKKMEDLAN</sequence>
<keyword evidence="2" id="KW-0963">Cytoplasm</keyword>
<comment type="similarity">
    <text evidence="5">Belongs to the Rap family.</text>
</comment>
<keyword evidence="7" id="KW-1133">Transmembrane helix</keyword>
<dbReference type="EMBL" id="JBHUMB010000006">
    <property type="protein sequence ID" value="MFD2742991.1"/>
    <property type="molecule type" value="Genomic_DNA"/>
</dbReference>
<comment type="subcellular location">
    <subcellularLocation>
        <location evidence="1">Cytoplasm</location>
    </subcellularLocation>
</comment>
<keyword evidence="9" id="KW-1185">Reference proteome</keyword>
<keyword evidence="3" id="KW-0677">Repeat</keyword>
<evidence type="ECO:0000256" key="2">
    <source>
        <dbReference type="ARBA" id="ARBA00022490"/>
    </source>
</evidence>
<dbReference type="PANTHER" id="PTHR46630">
    <property type="entry name" value="TETRATRICOPEPTIDE REPEAT PROTEIN 29"/>
    <property type="match status" value="1"/>
</dbReference>
<dbReference type="RefSeq" id="WP_066754488.1">
    <property type="nucleotide sequence ID" value="NZ_JBHUMB010000006.1"/>
</dbReference>
<organism evidence="8 9">
    <name type="scientific">Sphingobacterium populi</name>
    <dbReference type="NCBI Taxonomy" id="1812824"/>
    <lineage>
        <taxon>Bacteria</taxon>
        <taxon>Pseudomonadati</taxon>
        <taxon>Bacteroidota</taxon>
        <taxon>Sphingobacteriia</taxon>
        <taxon>Sphingobacteriales</taxon>
        <taxon>Sphingobacteriaceae</taxon>
        <taxon>Sphingobacterium</taxon>
    </lineage>
</organism>
<evidence type="ECO:0000256" key="3">
    <source>
        <dbReference type="ARBA" id="ARBA00022737"/>
    </source>
</evidence>
<evidence type="ECO:0000256" key="5">
    <source>
        <dbReference type="ARBA" id="ARBA00038253"/>
    </source>
</evidence>
<evidence type="ECO:0000256" key="7">
    <source>
        <dbReference type="SAM" id="Phobius"/>
    </source>
</evidence>
<comment type="caution">
    <text evidence="8">The sequence shown here is derived from an EMBL/GenBank/DDBJ whole genome shotgun (WGS) entry which is preliminary data.</text>
</comment>
<gene>
    <name evidence="8" type="ORF">ACFSQ6_06235</name>
</gene>
<keyword evidence="4" id="KW-0802">TPR repeat</keyword>
<proteinExistence type="inferred from homology"/>
<feature type="coiled-coil region" evidence="6">
    <location>
        <begin position="380"/>
        <end position="440"/>
    </location>
</feature>
<evidence type="ECO:0000256" key="6">
    <source>
        <dbReference type="SAM" id="Coils"/>
    </source>
</evidence>
<dbReference type="PANTHER" id="PTHR46630:SF1">
    <property type="entry name" value="TETRATRICOPEPTIDE REPEAT PROTEIN 29"/>
    <property type="match status" value="1"/>
</dbReference>
<evidence type="ECO:0000313" key="8">
    <source>
        <dbReference type="EMBL" id="MFD2742991.1"/>
    </source>
</evidence>
<keyword evidence="7" id="KW-0472">Membrane</keyword>
<keyword evidence="6" id="KW-0175">Coiled coil</keyword>
<dbReference type="InterPro" id="IPR011990">
    <property type="entry name" value="TPR-like_helical_dom_sf"/>
</dbReference>
<feature type="transmembrane region" description="Helical" evidence="7">
    <location>
        <begin position="346"/>
        <end position="367"/>
    </location>
</feature>
<evidence type="ECO:0000313" key="9">
    <source>
        <dbReference type="Proteomes" id="UP001597418"/>
    </source>
</evidence>
<dbReference type="Proteomes" id="UP001597418">
    <property type="component" value="Unassembled WGS sequence"/>
</dbReference>
<reference evidence="9" key="1">
    <citation type="journal article" date="2019" name="Int. J. Syst. Evol. Microbiol.">
        <title>The Global Catalogue of Microorganisms (GCM) 10K type strain sequencing project: providing services to taxonomists for standard genome sequencing and annotation.</title>
        <authorList>
            <consortium name="The Broad Institute Genomics Platform"/>
            <consortium name="The Broad Institute Genome Sequencing Center for Infectious Disease"/>
            <person name="Wu L."/>
            <person name="Ma J."/>
        </authorList>
    </citation>
    <scope>NUCLEOTIDE SEQUENCE [LARGE SCALE GENOMIC DNA]</scope>
    <source>
        <strain evidence="9">KCTC 42247</strain>
    </source>
</reference>
<dbReference type="SUPFAM" id="SSF48452">
    <property type="entry name" value="TPR-like"/>
    <property type="match status" value="2"/>
</dbReference>
<dbReference type="Gene3D" id="1.25.40.10">
    <property type="entry name" value="Tetratricopeptide repeat domain"/>
    <property type="match status" value="2"/>
</dbReference>
<name>A0ABW5UD05_9SPHI</name>
<accession>A0ABW5UD05</accession>